<sequence>MFYRVSVDFAVVTAYQPIDELVPIARAAEEHGFRALSVADHVVDLETIGTPYPYEASGERRWTRDVDWPDPWVLVGALAQATTRLEFFTSIYVAAMRNPFVVAKAVGTAAALSGGRVTLGVGIGWCREEFDLLDQDFSTRGRRTDEALALMQELWRPGWTEFEGEYYSCERLVMKPEPPGPVPVWVGGLSEPALRRAARHDGWVGDVTTIDEATRTAARLAELRAAAGREETPYDVVVALSDAVSAADFARAEAGGVTLVMTMPWLYYYGFDATLEQKIDGIRRFGADVIGGTPASG</sequence>
<dbReference type="InterPro" id="IPR011251">
    <property type="entry name" value="Luciferase-like_dom"/>
</dbReference>
<accession>A0A5B1MAJ2</accession>
<organism evidence="3 4">
    <name type="scientific">Nocardioides antri</name>
    <dbReference type="NCBI Taxonomy" id="2607659"/>
    <lineage>
        <taxon>Bacteria</taxon>
        <taxon>Bacillati</taxon>
        <taxon>Actinomycetota</taxon>
        <taxon>Actinomycetes</taxon>
        <taxon>Propionibacteriales</taxon>
        <taxon>Nocardioidaceae</taxon>
        <taxon>Nocardioides</taxon>
    </lineage>
</organism>
<reference evidence="3 4" key="2">
    <citation type="submission" date="2019-09" db="EMBL/GenBank/DDBJ databases">
        <authorList>
            <person name="Jin C."/>
        </authorList>
    </citation>
    <scope>NUCLEOTIDE SEQUENCE [LARGE SCALE GENOMIC DNA]</scope>
    <source>
        <strain evidence="3 4">BN140041</strain>
    </source>
</reference>
<dbReference type="InterPro" id="IPR050564">
    <property type="entry name" value="F420-G6PD/mer"/>
</dbReference>
<dbReference type="GO" id="GO:0016705">
    <property type="term" value="F:oxidoreductase activity, acting on paired donors, with incorporation or reduction of molecular oxygen"/>
    <property type="evidence" value="ECO:0007669"/>
    <property type="project" value="InterPro"/>
</dbReference>
<dbReference type="PANTHER" id="PTHR43244:SF1">
    <property type="entry name" value="5,10-METHYLENETETRAHYDROMETHANOPTERIN REDUCTASE"/>
    <property type="match status" value="1"/>
</dbReference>
<dbReference type="NCBIfam" id="TIGR03619">
    <property type="entry name" value="F420_Rv2161c"/>
    <property type="match status" value="1"/>
</dbReference>
<dbReference type="EC" id="1.-.-.-" evidence="3"/>
<proteinExistence type="predicted"/>
<dbReference type="PANTHER" id="PTHR43244">
    <property type="match status" value="1"/>
</dbReference>
<keyword evidence="4" id="KW-1185">Reference proteome</keyword>
<evidence type="ECO:0000259" key="2">
    <source>
        <dbReference type="Pfam" id="PF00296"/>
    </source>
</evidence>
<evidence type="ECO:0000313" key="3">
    <source>
        <dbReference type="EMBL" id="KAA1428740.1"/>
    </source>
</evidence>
<dbReference type="Proteomes" id="UP000324351">
    <property type="component" value="Unassembled WGS sequence"/>
</dbReference>
<comment type="caution">
    <text evidence="3">The sequence shown here is derived from an EMBL/GenBank/DDBJ whole genome shotgun (WGS) entry which is preliminary data.</text>
</comment>
<reference evidence="3 4" key="1">
    <citation type="submission" date="2019-09" db="EMBL/GenBank/DDBJ databases">
        <title>Nocardioides panacisoli sp. nov., isolated from the soil of a ginseng field.</title>
        <authorList>
            <person name="Cho C."/>
        </authorList>
    </citation>
    <scope>NUCLEOTIDE SEQUENCE [LARGE SCALE GENOMIC DNA]</scope>
    <source>
        <strain evidence="3 4">BN140041</strain>
    </source>
</reference>
<dbReference type="InterPro" id="IPR036661">
    <property type="entry name" value="Luciferase-like_sf"/>
</dbReference>
<evidence type="ECO:0000313" key="4">
    <source>
        <dbReference type="Proteomes" id="UP000324351"/>
    </source>
</evidence>
<dbReference type="Gene3D" id="3.20.20.30">
    <property type="entry name" value="Luciferase-like domain"/>
    <property type="match status" value="1"/>
</dbReference>
<evidence type="ECO:0000256" key="1">
    <source>
        <dbReference type="ARBA" id="ARBA00023002"/>
    </source>
</evidence>
<keyword evidence="1 3" id="KW-0560">Oxidoreductase</keyword>
<dbReference type="InterPro" id="IPR019921">
    <property type="entry name" value="Lucif-like_OxRdtase_Rv2161c"/>
</dbReference>
<feature type="domain" description="Luciferase-like" evidence="2">
    <location>
        <begin position="13"/>
        <end position="246"/>
    </location>
</feature>
<dbReference type="AlphaFoldDB" id="A0A5B1MAJ2"/>
<protein>
    <submittedName>
        <fullName evidence="3">TIGR03619 family F420-dependent LLM class oxidoreductase</fullName>
        <ecNumber evidence="3">1.-.-.-</ecNumber>
    </submittedName>
</protein>
<name>A0A5B1MAJ2_9ACTN</name>
<gene>
    <name evidence="3" type="ORF">F0U47_00515</name>
</gene>
<dbReference type="Pfam" id="PF00296">
    <property type="entry name" value="Bac_luciferase"/>
    <property type="match status" value="1"/>
</dbReference>
<dbReference type="SUPFAM" id="SSF51679">
    <property type="entry name" value="Bacterial luciferase-like"/>
    <property type="match status" value="1"/>
</dbReference>
<dbReference type="EMBL" id="VUJW01000001">
    <property type="protein sequence ID" value="KAA1428740.1"/>
    <property type="molecule type" value="Genomic_DNA"/>
</dbReference>